<dbReference type="OrthoDB" id="114708at2759"/>
<dbReference type="Pfam" id="PF09284">
    <property type="entry name" value="RhgB_N"/>
    <property type="match status" value="1"/>
</dbReference>
<feature type="chain" id="PRO_5035878195" description="Rhamnogalacturonan endolyase" evidence="1">
    <location>
        <begin position="26"/>
        <end position="546"/>
    </location>
</feature>
<dbReference type="InterPro" id="IPR029413">
    <property type="entry name" value="RG-lyase_II"/>
</dbReference>
<evidence type="ECO:0000313" key="5">
    <source>
        <dbReference type="EMBL" id="KAG7399841.1"/>
    </source>
</evidence>
<evidence type="ECO:0000259" key="2">
    <source>
        <dbReference type="Pfam" id="PF09284"/>
    </source>
</evidence>
<dbReference type="PANTHER" id="PTHR36574">
    <property type="entry name" value="RHAMNOGALACTURONATE LYASE-RELATED"/>
    <property type="match status" value="1"/>
</dbReference>
<dbReference type="GO" id="GO:0016837">
    <property type="term" value="F:carbon-oxygen lyase activity, acting on polysaccharides"/>
    <property type="evidence" value="ECO:0007669"/>
    <property type="project" value="InterPro"/>
</dbReference>
<dbReference type="FunFam" id="2.60.120.260:FF:000102">
    <property type="entry name" value="Rhamnogalacturonate lyase A"/>
    <property type="match status" value="1"/>
</dbReference>
<dbReference type="PANTHER" id="PTHR36574:SF1">
    <property type="entry name" value="RHAMNOGALACTURONATE LYASE-RELATED"/>
    <property type="match status" value="1"/>
</dbReference>
<keyword evidence="1" id="KW-0732">Signal</keyword>
<keyword evidence="6" id="KW-1185">Reference proteome</keyword>
<sequence length="546" mass="58305">MTRCHNAAILVIVCCFLALAPSTIAAATSFGYTTGSDAYVISTGSGLTVTMKQSTCDITSIKLNGKELQYKSKGTHVNSGLGKSTTSSIKSLADSKKTIRVICKTTGLEQTYLFRPDENVIYMGTYHTKDLVLPELRFLARLDKNVVNAGITEATIASGMTGIETEDVMADSKGLTRSKYYSAVPFIDDDVHGVKSSAAGVYFVISDLGYETSSGGPFFRDINNKFDVSNELSFYMNSDHTRIEDYRYGFHGPYALAFTSGAAPSASSLNFDFFQDLGLTGFVPSTKRGQMSGTITDSKNVLGKSDVVVGFANANAQYWTKVAAGSKTFKSPLMKAGRYTATVYKKQLAVGTASVLIEAEGTKKQSIAVSYNATSSPIWRIGEWDGTPEGFLNADKIHKMHPSDSRMSAWKVSTFKAGSDADGKFPMAQFRGVNDPITISFSLTAAQAKASRTLKIGLTLAQSSGRSSVSVNGKWTAPVPASVAVKTRGITRGVILGNYKLYEYVIPASALAPGSNTITLTIASGASDPAQKFLAASVVFDALELV</sequence>
<accession>A0A8T1X2Q8</accession>
<dbReference type="Proteomes" id="UP000693981">
    <property type="component" value="Unassembled WGS sequence"/>
</dbReference>
<dbReference type="EMBL" id="JAGDFL010000044">
    <property type="protein sequence ID" value="KAG7399841.1"/>
    <property type="molecule type" value="Genomic_DNA"/>
</dbReference>
<evidence type="ECO:0000259" key="4">
    <source>
        <dbReference type="Pfam" id="PF14686"/>
    </source>
</evidence>
<reference evidence="5" key="1">
    <citation type="submission" date="2021-02" db="EMBL/GenBank/DDBJ databases">
        <authorList>
            <person name="Palmer J.M."/>
        </authorList>
    </citation>
    <scope>NUCLEOTIDE SEQUENCE</scope>
    <source>
        <strain evidence="5">SCRP23</strain>
    </source>
</reference>
<dbReference type="FunFam" id="2.70.98.10:FF:000020">
    <property type="entry name" value="Rhamnogalacturonate lyase A"/>
    <property type="match status" value="1"/>
</dbReference>
<dbReference type="InterPro" id="IPR016590">
    <property type="entry name" value="Rhamnogalacturonase_B"/>
</dbReference>
<dbReference type="CDD" id="cd10317">
    <property type="entry name" value="RGL4_C"/>
    <property type="match status" value="1"/>
</dbReference>
<feature type="domain" description="Rhamnogalacturonan lyase" evidence="4">
    <location>
        <begin position="288"/>
        <end position="364"/>
    </location>
</feature>
<feature type="domain" description="Rhamnogalacturonase B N-terminal" evidence="2">
    <location>
        <begin position="30"/>
        <end position="281"/>
    </location>
</feature>
<evidence type="ECO:0008006" key="7">
    <source>
        <dbReference type="Google" id="ProtNLM"/>
    </source>
</evidence>
<gene>
    <name evidence="5" type="ORF">PHYBOEH_007840</name>
</gene>
<dbReference type="Pfam" id="PF14683">
    <property type="entry name" value="CBM-like"/>
    <property type="match status" value="1"/>
</dbReference>
<feature type="signal peptide" evidence="1">
    <location>
        <begin position="1"/>
        <end position="25"/>
    </location>
</feature>
<dbReference type="AlphaFoldDB" id="A0A8T1X2Q8"/>
<proteinExistence type="predicted"/>
<evidence type="ECO:0000256" key="1">
    <source>
        <dbReference type="SAM" id="SignalP"/>
    </source>
</evidence>
<dbReference type="CDD" id="cd10320">
    <property type="entry name" value="RGL4_N"/>
    <property type="match status" value="1"/>
</dbReference>
<dbReference type="Pfam" id="PF14686">
    <property type="entry name" value="fn3_3"/>
    <property type="match status" value="1"/>
</dbReference>
<dbReference type="GO" id="GO:0045490">
    <property type="term" value="P:pectin catabolic process"/>
    <property type="evidence" value="ECO:0007669"/>
    <property type="project" value="TreeGrafter"/>
</dbReference>
<evidence type="ECO:0000259" key="3">
    <source>
        <dbReference type="Pfam" id="PF14683"/>
    </source>
</evidence>
<feature type="domain" description="Rhamnogalacturonan lyase" evidence="3">
    <location>
        <begin position="378"/>
        <end position="545"/>
    </location>
</feature>
<evidence type="ECO:0000313" key="6">
    <source>
        <dbReference type="Proteomes" id="UP000693981"/>
    </source>
</evidence>
<dbReference type="InterPro" id="IPR029411">
    <property type="entry name" value="RG-lyase_III"/>
</dbReference>
<comment type="caution">
    <text evidence="5">The sequence shown here is derived from an EMBL/GenBank/DDBJ whole genome shotgun (WGS) entry which is preliminary data.</text>
</comment>
<organism evidence="5 6">
    <name type="scientific">Phytophthora boehmeriae</name>
    <dbReference type="NCBI Taxonomy" id="109152"/>
    <lineage>
        <taxon>Eukaryota</taxon>
        <taxon>Sar</taxon>
        <taxon>Stramenopiles</taxon>
        <taxon>Oomycota</taxon>
        <taxon>Peronosporomycetes</taxon>
        <taxon>Peronosporales</taxon>
        <taxon>Peronosporaceae</taxon>
        <taxon>Phytophthora</taxon>
    </lineage>
</organism>
<dbReference type="GO" id="GO:0030246">
    <property type="term" value="F:carbohydrate binding"/>
    <property type="evidence" value="ECO:0007669"/>
    <property type="project" value="InterPro"/>
</dbReference>
<dbReference type="InterPro" id="IPR015364">
    <property type="entry name" value="RhgB_N"/>
</dbReference>
<name>A0A8T1X2Q8_9STRA</name>
<protein>
    <recommendedName>
        <fullName evidence="7">Rhamnogalacturonan endolyase</fullName>
    </recommendedName>
</protein>